<accession>A0A6B2KNP3</accession>
<sequence length="138" mass="15351">MLVILFCLVMMLFTVSIHVFGIYFISNIEKHLLNNAKPGIASESILFSVLSCLLMVVHLFAIFVWAIGYFFILDIPVFGNAFFYSLSSYSTVGIYSTGPAGEMGRLTGAFESCVGMLMFGLSVSYLFAVRDNIRRKLS</sequence>
<feature type="transmembrane region" description="Helical" evidence="1">
    <location>
        <begin position="108"/>
        <end position="128"/>
    </location>
</feature>
<feature type="transmembrane region" description="Helical" evidence="1">
    <location>
        <begin position="77"/>
        <end position="96"/>
    </location>
</feature>
<dbReference type="InterPro" id="IPR013099">
    <property type="entry name" value="K_chnl_dom"/>
</dbReference>
<dbReference type="Gene3D" id="1.10.287.70">
    <property type="match status" value="1"/>
</dbReference>
<dbReference type="EMBL" id="JAAGAA010000002">
    <property type="protein sequence ID" value="NDV11805.1"/>
    <property type="molecule type" value="Genomic_DNA"/>
</dbReference>
<proteinExistence type="predicted"/>
<dbReference type="Pfam" id="PF07885">
    <property type="entry name" value="Ion_trans_2"/>
    <property type="match status" value="1"/>
</dbReference>
<feature type="domain" description="Potassium channel" evidence="2">
    <location>
        <begin position="58"/>
        <end position="127"/>
    </location>
</feature>
<protein>
    <recommendedName>
        <fullName evidence="2">Potassium channel domain-containing protein</fullName>
    </recommendedName>
</protein>
<evidence type="ECO:0000256" key="1">
    <source>
        <dbReference type="SAM" id="Phobius"/>
    </source>
</evidence>
<dbReference type="AlphaFoldDB" id="A0A6B2KNP3"/>
<dbReference type="SUPFAM" id="SSF81324">
    <property type="entry name" value="Voltage-gated potassium channels"/>
    <property type="match status" value="1"/>
</dbReference>
<keyword evidence="4" id="KW-1185">Reference proteome</keyword>
<comment type="caution">
    <text evidence="3">The sequence shown here is derived from an EMBL/GenBank/DDBJ whole genome shotgun (WGS) entry which is preliminary data.</text>
</comment>
<evidence type="ECO:0000313" key="3">
    <source>
        <dbReference type="EMBL" id="NDV11805.1"/>
    </source>
</evidence>
<feature type="transmembrane region" description="Helical" evidence="1">
    <location>
        <begin position="45"/>
        <end position="70"/>
    </location>
</feature>
<evidence type="ECO:0000313" key="4">
    <source>
        <dbReference type="Proteomes" id="UP000482578"/>
    </source>
</evidence>
<dbReference type="RefSeq" id="WP_163315060.1">
    <property type="nucleotide sequence ID" value="NZ_JAAGAA010000002.1"/>
</dbReference>
<name>A0A6B2KNP3_9NEIS</name>
<evidence type="ECO:0000259" key="2">
    <source>
        <dbReference type="Pfam" id="PF07885"/>
    </source>
</evidence>
<dbReference type="Proteomes" id="UP000482578">
    <property type="component" value="Unassembled WGS sequence"/>
</dbReference>
<keyword evidence="1" id="KW-0472">Membrane</keyword>
<organism evidence="3 4">
    <name type="scientific">Crenobacter caeni</name>
    <dbReference type="NCBI Taxonomy" id="2705474"/>
    <lineage>
        <taxon>Bacteria</taxon>
        <taxon>Pseudomonadati</taxon>
        <taxon>Pseudomonadota</taxon>
        <taxon>Betaproteobacteria</taxon>
        <taxon>Neisseriales</taxon>
        <taxon>Neisseriaceae</taxon>
        <taxon>Crenobacter</taxon>
    </lineage>
</organism>
<gene>
    <name evidence="3" type="ORF">GZH52_03200</name>
</gene>
<reference evidence="3 4" key="1">
    <citation type="submission" date="2020-02" db="EMBL/GenBank/DDBJ databases">
        <authorList>
            <person name="Yang Z."/>
        </authorList>
    </citation>
    <scope>NUCLEOTIDE SEQUENCE [LARGE SCALE GENOMIC DNA]</scope>
    <source>
        <strain evidence="3 4">HX-7-9</strain>
    </source>
</reference>
<keyword evidence="1" id="KW-0812">Transmembrane</keyword>
<keyword evidence="1" id="KW-1133">Transmembrane helix</keyword>